<evidence type="ECO:0000256" key="1">
    <source>
        <dbReference type="SAM" id="MobiDB-lite"/>
    </source>
</evidence>
<evidence type="ECO:0000313" key="2">
    <source>
        <dbReference type="EMBL" id="KAG6533628.1"/>
    </source>
</evidence>
<feature type="region of interest" description="Disordered" evidence="1">
    <location>
        <begin position="37"/>
        <end position="124"/>
    </location>
</feature>
<name>A0A8J5HR76_ZINOF</name>
<accession>A0A8J5HR76</accession>
<reference evidence="2 3" key="1">
    <citation type="submission" date="2020-08" db="EMBL/GenBank/DDBJ databases">
        <title>Plant Genome Project.</title>
        <authorList>
            <person name="Zhang R.-G."/>
        </authorList>
    </citation>
    <scope>NUCLEOTIDE SEQUENCE [LARGE SCALE GENOMIC DNA]</scope>
    <source>
        <tissue evidence="2">Rhizome</tissue>
    </source>
</reference>
<evidence type="ECO:0000313" key="3">
    <source>
        <dbReference type="Proteomes" id="UP000734854"/>
    </source>
</evidence>
<dbReference type="Proteomes" id="UP000734854">
    <property type="component" value="Unassembled WGS sequence"/>
</dbReference>
<proteinExistence type="predicted"/>
<gene>
    <name evidence="2" type="ORF">ZIOFF_007503</name>
</gene>
<comment type="caution">
    <text evidence="2">The sequence shown here is derived from an EMBL/GenBank/DDBJ whole genome shotgun (WGS) entry which is preliminary data.</text>
</comment>
<sequence>MSTSKLSGYSEECSSCESGWTEYLVSDDNGEAEFVLVDSGDEDRNGGSDKDTDDDDDSMASDASTGLVNSKQKLGDDGEESPQCSSQSDKFYQLEVSNRRKCEPQTELNSTSLYGKSKDRKKRL</sequence>
<dbReference type="EMBL" id="JACMSC010000002">
    <property type="protein sequence ID" value="KAG6533628.1"/>
    <property type="molecule type" value="Genomic_DNA"/>
</dbReference>
<organism evidence="2 3">
    <name type="scientific">Zingiber officinale</name>
    <name type="common">Ginger</name>
    <name type="synonym">Amomum zingiber</name>
    <dbReference type="NCBI Taxonomy" id="94328"/>
    <lineage>
        <taxon>Eukaryota</taxon>
        <taxon>Viridiplantae</taxon>
        <taxon>Streptophyta</taxon>
        <taxon>Embryophyta</taxon>
        <taxon>Tracheophyta</taxon>
        <taxon>Spermatophyta</taxon>
        <taxon>Magnoliopsida</taxon>
        <taxon>Liliopsida</taxon>
        <taxon>Zingiberales</taxon>
        <taxon>Zingiberaceae</taxon>
        <taxon>Zingiber</taxon>
    </lineage>
</organism>
<keyword evidence="3" id="KW-1185">Reference proteome</keyword>
<protein>
    <submittedName>
        <fullName evidence="2">Uncharacterized protein</fullName>
    </submittedName>
</protein>
<dbReference type="AlphaFoldDB" id="A0A8J5HR76"/>